<comment type="caution">
    <text evidence="1">The sequence shown here is derived from an EMBL/GenBank/DDBJ whole genome shotgun (WGS) entry which is preliminary data.</text>
</comment>
<evidence type="ECO:0000313" key="1">
    <source>
        <dbReference type="EMBL" id="KAI4304710.1"/>
    </source>
</evidence>
<keyword evidence="2" id="KW-1185">Reference proteome</keyword>
<organism evidence="1 2">
    <name type="scientific">Melastoma candidum</name>
    <dbReference type="NCBI Taxonomy" id="119954"/>
    <lineage>
        <taxon>Eukaryota</taxon>
        <taxon>Viridiplantae</taxon>
        <taxon>Streptophyta</taxon>
        <taxon>Embryophyta</taxon>
        <taxon>Tracheophyta</taxon>
        <taxon>Spermatophyta</taxon>
        <taxon>Magnoliopsida</taxon>
        <taxon>eudicotyledons</taxon>
        <taxon>Gunneridae</taxon>
        <taxon>Pentapetalae</taxon>
        <taxon>rosids</taxon>
        <taxon>malvids</taxon>
        <taxon>Myrtales</taxon>
        <taxon>Melastomataceae</taxon>
        <taxon>Melastomatoideae</taxon>
        <taxon>Melastomateae</taxon>
        <taxon>Melastoma</taxon>
    </lineage>
</organism>
<accession>A0ACB9L585</accession>
<proteinExistence type="predicted"/>
<reference evidence="2" key="1">
    <citation type="journal article" date="2023" name="Front. Plant Sci.">
        <title>Chromosomal-level genome assembly of Melastoma candidum provides insights into trichome evolution.</title>
        <authorList>
            <person name="Zhong Y."/>
            <person name="Wu W."/>
            <person name="Sun C."/>
            <person name="Zou P."/>
            <person name="Liu Y."/>
            <person name="Dai S."/>
            <person name="Zhou R."/>
        </authorList>
    </citation>
    <scope>NUCLEOTIDE SEQUENCE [LARGE SCALE GENOMIC DNA]</scope>
</reference>
<evidence type="ECO:0000313" key="2">
    <source>
        <dbReference type="Proteomes" id="UP001057402"/>
    </source>
</evidence>
<dbReference type="Proteomes" id="UP001057402">
    <property type="component" value="Chromosome 12"/>
</dbReference>
<name>A0ACB9L585_9MYRT</name>
<dbReference type="EMBL" id="CM042891">
    <property type="protein sequence ID" value="KAI4304710.1"/>
    <property type="molecule type" value="Genomic_DNA"/>
</dbReference>
<gene>
    <name evidence="1" type="ORF">MLD38_040185</name>
</gene>
<protein>
    <submittedName>
        <fullName evidence="1">Uncharacterized protein</fullName>
    </submittedName>
</protein>
<sequence>MAVAGVRNVSALDSSLARDRVNHGRENGQVPAVLQIPRELEDEHTVVSREDGFGDRFFRQVSNRSSIDSLSNDTSDSQAEDQVSSTGELTGDATGSGDGPESMTRGESSEHSNSLDQERSSNLGENERERVRQIFREWMSSGSKERTWDNSNVNGSLRSEWLGENEQGRVRIIREWVHKTSLGTPLGEDREDQAAQIECVLDGSVVNQNDARVESSRRGIRKVCGRQFLVDMLKRAEAERQRDIEGLLANRPVSQFAHRNRIQSLLRGRFLRNEPPSMSKRTGGSASGELGFLRQRQTVSGLREEFLSRMDSSSSSQAGSGQFDSSSNGDGLNDNQTEHCDQVDTSASEHNFGRMELNNSVEGSTESLNSTANSRNISGVSADRIPATSAGERSGDCVQNDLRVRKEQNSSDNIDSSGEVCEGETIMPVDSSGADLSVILGVESDEGAHLVQGAGVASDHLDQGGTEHLDVSQDADETTQPEDSTFGVHNPSQENSFPVEVRVLPGVAHPSPGDVLFNSTEDSSGWEANRDLQGPTAIEQVGGDEVISEDENISQSLPDQIDVPSDQPSAPNGRFGSFNMPEDDNVYSGELRELLSRRSVSNLLHSGFREDLDQLLQSYVERRGQMSSSWELHGNAPTPETVEQELDQLTGDDEPQFHAVDEPQISLPSLPPPSIYPRWDQGLHHDRWSPPNFHQHLGMQDWDIINDLRVDMARFQQRMNNMQRMLEDCMDMQLELQRSIRQEVSAALNRSALSQGACDTGCREQESNWGNVRKGLCCMCSENDIDSLLYRCGHMCTCSKCADGLVGSQGRCPMCRAPVVEAIRAYFIL</sequence>